<accession>A0A5E6WN69</accession>
<evidence type="ECO:0000313" key="2">
    <source>
        <dbReference type="Proteomes" id="UP000325607"/>
    </source>
</evidence>
<name>A0A5E6WN69_PSEFL</name>
<sequence>MHASALDVVQAGNGPRQFALKAATIAGRLHELAGTQALFLVQNLETDIAVAGSDTSARELESRTGQVFGLDQQGAGIRFNGIGNIRGGQGIHDLFGIHTGKAAVQRAVVRLLRPQHDGEANGHARCQANQQADLTQHGHLGEVFQKGQTE</sequence>
<dbReference type="EMBL" id="CABVGX010000056">
    <property type="protein sequence ID" value="VVN30488.1"/>
    <property type="molecule type" value="Genomic_DNA"/>
</dbReference>
<gene>
    <name evidence="1" type="ORF">PS645_04803</name>
</gene>
<organism evidence="1 2">
    <name type="scientific">Pseudomonas fluorescens</name>
    <dbReference type="NCBI Taxonomy" id="294"/>
    <lineage>
        <taxon>Bacteria</taxon>
        <taxon>Pseudomonadati</taxon>
        <taxon>Pseudomonadota</taxon>
        <taxon>Gammaproteobacteria</taxon>
        <taxon>Pseudomonadales</taxon>
        <taxon>Pseudomonadaceae</taxon>
        <taxon>Pseudomonas</taxon>
    </lineage>
</organism>
<protein>
    <submittedName>
        <fullName evidence="1">Uncharacterized protein</fullName>
    </submittedName>
</protein>
<proteinExistence type="predicted"/>
<dbReference type="Proteomes" id="UP000325607">
    <property type="component" value="Unassembled WGS sequence"/>
</dbReference>
<dbReference type="AlphaFoldDB" id="A0A5E6WN69"/>
<reference evidence="1 2" key="1">
    <citation type="submission" date="2019-09" db="EMBL/GenBank/DDBJ databases">
        <authorList>
            <person name="Chandra G."/>
            <person name="Truman W A."/>
        </authorList>
    </citation>
    <scope>NUCLEOTIDE SEQUENCE [LARGE SCALE GENOMIC DNA]</scope>
    <source>
        <strain evidence="1">PS645</strain>
    </source>
</reference>
<evidence type="ECO:0000313" key="1">
    <source>
        <dbReference type="EMBL" id="VVN30488.1"/>
    </source>
</evidence>